<dbReference type="InterPro" id="IPR011009">
    <property type="entry name" value="Kinase-like_dom_sf"/>
</dbReference>
<proteinExistence type="predicted"/>
<dbReference type="AlphaFoldDB" id="A0A1C7N3J9"/>
<evidence type="ECO:0000313" key="2">
    <source>
        <dbReference type="EMBL" id="OBZ83683.1"/>
    </source>
</evidence>
<dbReference type="PROSITE" id="PS00107">
    <property type="entry name" value="PROTEIN_KINASE_ATP"/>
    <property type="match status" value="1"/>
</dbReference>
<comment type="caution">
    <text evidence="2">The sequence shown here is derived from an EMBL/GenBank/DDBJ whole genome shotgun (WGS) entry which is preliminary data.</text>
</comment>
<gene>
    <name evidence="2" type="ORF">A0J61_08267</name>
</gene>
<dbReference type="Proteomes" id="UP000093000">
    <property type="component" value="Unassembled WGS sequence"/>
</dbReference>
<sequence length="87" mass="9601">MPLLNSAFILPVSPPKTPILEDLTASMLIHHSLNPAFREKYRVGQELGSGGFGFVVVAQERETGIERAVKFIIRKKVPSSAWVIDTP</sequence>
<keyword evidence="3" id="KW-1185">Reference proteome</keyword>
<evidence type="ECO:0000256" key="1">
    <source>
        <dbReference type="PROSITE-ProRule" id="PRU10141"/>
    </source>
</evidence>
<keyword evidence="1" id="KW-0067">ATP-binding</keyword>
<feature type="binding site" evidence="1">
    <location>
        <position position="75"/>
    </location>
    <ligand>
        <name>ATP</name>
        <dbReference type="ChEBI" id="CHEBI:30616"/>
    </ligand>
</feature>
<dbReference type="STRING" id="101091.A0A1C7N3J9"/>
<protein>
    <recommendedName>
        <fullName evidence="4">Protein kinase domain-containing protein</fullName>
    </recommendedName>
</protein>
<dbReference type="InParanoid" id="A0A1C7N3J9"/>
<name>A0A1C7N3J9_9FUNG</name>
<evidence type="ECO:0000313" key="3">
    <source>
        <dbReference type="Proteomes" id="UP000093000"/>
    </source>
</evidence>
<reference evidence="2 3" key="1">
    <citation type="submission" date="2016-03" db="EMBL/GenBank/DDBJ databases">
        <title>Choanephora cucurbitarum.</title>
        <authorList>
            <person name="Min B."/>
            <person name="Park H."/>
            <person name="Park J.-H."/>
            <person name="Shin H.-D."/>
            <person name="Choi I.-G."/>
        </authorList>
    </citation>
    <scope>NUCLEOTIDE SEQUENCE [LARGE SCALE GENOMIC DNA]</scope>
    <source>
        <strain evidence="2 3">KUS-F28377</strain>
    </source>
</reference>
<dbReference type="OrthoDB" id="10252171at2759"/>
<dbReference type="Gene3D" id="3.30.200.20">
    <property type="entry name" value="Phosphorylase Kinase, domain 1"/>
    <property type="match status" value="1"/>
</dbReference>
<accession>A0A1C7N3J9</accession>
<keyword evidence="1" id="KW-0547">Nucleotide-binding</keyword>
<dbReference type="SUPFAM" id="SSF56112">
    <property type="entry name" value="Protein kinase-like (PK-like)"/>
    <property type="match status" value="1"/>
</dbReference>
<dbReference type="GO" id="GO:0005524">
    <property type="term" value="F:ATP binding"/>
    <property type="evidence" value="ECO:0007669"/>
    <property type="project" value="UniProtKB-UniRule"/>
</dbReference>
<organism evidence="2 3">
    <name type="scientific">Choanephora cucurbitarum</name>
    <dbReference type="NCBI Taxonomy" id="101091"/>
    <lineage>
        <taxon>Eukaryota</taxon>
        <taxon>Fungi</taxon>
        <taxon>Fungi incertae sedis</taxon>
        <taxon>Mucoromycota</taxon>
        <taxon>Mucoromycotina</taxon>
        <taxon>Mucoromycetes</taxon>
        <taxon>Mucorales</taxon>
        <taxon>Mucorineae</taxon>
        <taxon>Choanephoraceae</taxon>
        <taxon>Choanephoroideae</taxon>
        <taxon>Choanephora</taxon>
    </lineage>
</organism>
<dbReference type="InterPro" id="IPR017441">
    <property type="entry name" value="Protein_kinase_ATP_BS"/>
</dbReference>
<dbReference type="EMBL" id="LUGH01000621">
    <property type="protein sequence ID" value="OBZ83683.1"/>
    <property type="molecule type" value="Genomic_DNA"/>
</dbReference>
<evidence type="ECO:0008006" key="4">
    <source>
        <dbReference type="Google" id="ProtNLM"/>
    </source>
</evidence>